<keyword evidence="5 11" id="KW-0489">Methyltransferase</keyword>
<name>A7RVH0_NEMVE</name>
<evidence type="ECO:0000313" key="14">
    <source>
        <dbReference type="Proteomes" id="UP000001593"/>
    </source>
</evidence>
<dbReference type="Proteomes" id="UP000001593">
    <property type="component" value="Unassembled WGS sequence"/>
</dbReference>
<dbReference type="eggNOG" id="KOG3790">
    <property type="taxonomic scope" value="Eukaryota"/>
</dbReference>
<comment type="similarity">
    <text evidence="3 11">Belongs to the TRM44 family.</text>
</comment>
<dbReference type="STRING" id="45351.A7RVH0"/>
<keyword evidence="4 11" id="KW-0963">Cytoplasm</keyword>
<dbReference type="EMBL" id="DS469543">
    <property type="protein sequence ID" value="EDO44636.1"/>
    <property type="molecule type" value="Genomic_DNA"/>
</dbReference>
<evidence type="ECO:0000256" key="1">
    <source>
        <dbReference type="ARBA" id="ARBA00002778"/>
    </source>
</evidence>
<feature type="domain" description="C3H1-type" evidence="12">
    <location>
        <begin position="437"/>
        <end position="465"/>
    </location>
</feature>
<keyword evidence="8 11" id="KW-0819">tRNA processing</keyword>
<comment type="subcellular location">
    <subcellularLocation>
        <location evidence="2 11">Cytoplasm</location>
    </subcellularLocation>
</comment>
<dbReference type="InterPro" id="IPR029063">
    <property type="entry name" value="SAM-dependent_MTases_sf"/>
</dbReference>
<reference evidence="13 14" key="1">
    <citation type="journal article" date="2007" name="Science">
        <title>Sea anemone genome reveals ancestral eumetazoan gene repertoire and genomic organization.</title>
        <authorList>
            <person name="Putnam N.H."/>
            <person name="Srivastava M."/>
            <person name="Hellsten U."/>
            <person name="Dirks B."/>
            <person name="Chapman J."/>
            <person name="Salamov A."/>
            <person name="Terry A."/>
            <person name="Shapiro H."/>
            <person name="Lindquist E."/>
            <person name="Kapitonov V.V."/>
            <person name="Jurka J."/>
            <person name="Genikhovich G."/>
            <person name="Grigoriev I.V."/>
            <person name="Lucas S.M."/>
            <person name="Steele R.E."/>
            <person name="Finnerty J.R."/>
            <person name="Technau U."/>
            <person name="Martindale M.Q."/>
            <person name="Rokhsar D.S."/>
        </authorList>
    </citation>
    <scope>NUCLEOTIDE SEQUENCE [LARGE SCALE GENOMIC DNA]</scope>
    <source>
        <strain evidence="14">CH2 X CH6</strain>
    </source>
</reference>
<protein>
    <recommendedName>
        <fullName evidence="11">tRNA (uracil-O(2)-)-methyltransferase</fullName>
        <ecNumber evidence="11">2.1.1.211</ecNumber>
    </recommendedName>
</protein>
<proteinExistence type="inferred from homology"/>
<keyword evidence="10" id="KW-0479">Metal-binding</keyword>
<dbReference type="GO" id="GO:0016300">
    <property type="term" value="F:tRNA (uridine) methyltransferase activity"/>
    <property type="evidence" value="ECO:0000318"/>
    <property type="project" value="GO_Central"/>
</dbReference>
<evidence type="ECO:0000256" key="10">
    <source>
        <dbReference type="PROSITE-ProRule" id="PRU00723"/>
    </source>
</evidence>
<keyword evidence="14" id="KW-1185">Reference proteome</keyword>
<evidence type="ECO:0000259" key="12">
    <source>
        <dbReference type="PROSITE" id="PS50103"/>
    </source>
</evidence>
<dbReference type="PANTHER" id="PTHR21210">
    <property type="entry name" value="TRNA (URACIL-O(2)-)-METHYLTRANSFERASE-RELATED"/>
    <property type="match status" value="1"/>
</dbReference>
<keyword evidence="10" id="KW-0863">Zinc-finger</keyword>
<comment type="catalytic activity">
    <reaction evidence="9 11">
        <text>uridine(44) in tRNA(Ser) + S-adenosyl-L-methionine = 2'-O-methyluridine(44) in tRNA(Ser) + S-adenosyl-L-homocysteine + H(+)</text>
        <dbReference type="Rhea" id="RHEA:43100"/>
        <dbReference type="Rhea" id="RHEA-COMP:10339"/>
        <dbReference type="Rhea" id="RHEA-COMP:10340"/>
        <dbReference type="ChEBI" id="CHEBI:15378"/>
        <dbReference type="ChEBI" id="CHEBI:57856"/>
        <dbReference type="ChEBI" id="CHEBI:59789"/>
        <dbReference type="ChEBI" id="CHEBI:65315"/>
        <dbReference type="ChEBI" id="CHEBI:74478"/>
        <dbReference type="EC" id="2.1.1.211"/>
    </reaction>
</comment>
<keyword evidence="10" id="KW-0862">Zinc</keyword>
<dbReference type="SUPFAM" id="SSF53335">
    <property type="entry name" value="S-adenosyl-L-methionine-dependent methyltransferases"/>
    <property type="match status" value="1"/>
</dbReference>
<dbReference type="HOGENOM" id="CLU_021025_0_0_1"/>
<dbReference type="Pfam" id="PF07757">
    <property type="entry name" value="AdoMet_MTase"/>
    <property type="match status" value="1"/>
</dbReference>
<keyword evidence="7 11" id="KW-0949">S-adenosyl-L-methionine</keyword>
<evidence type="ECO:0000256" key="4">
    <source>
        <dbReference type="ARBA" id="ARBA00022490"/>
    </source>
</evidence>
<dbReference type="PROSITE" id="PS50103">
    <property type="entry name" value="ZF_C3H1"/>
    <property type="match status" value="1"/>
</dbReference>
<dbReference type="GO" id="GO:0141101">
    <property type="term" value="F:tRNA(Ser) (uridine(44)-2'-O-)-methyltransferase activity"/>
    <property type="evidence" value="ECO:0007669"/>
    <property type="project" value="UniProtKB-EC"/>
</dbReference>
<dbReference type="GO" id="GO:0008270">
    <property type="term" value="F:zinc ion binding"/>
    <property type="evidence" value="ECO:0007669"/>
    <property type="project" value="UniProtKB-KW"/>
</dbReference>
<dbReference type="PhylomeDB" id="A7RVH0"/>
<keyword evidence="6 11" id="KW-0808">Transferase</keyword>
<dbReference type="PANTHER" id="PTHR21210:SF0">
    <property type="entry name" value="TRNA (URACIL-O(2)-)-METHYLTRANSFERASE-RELATED"/>
    <property type="match status" value="1"/>
</dbReference>
<evidence type="ECO:0000313" key="13">
    <source>
        <dbReference type="EMBL" id="EDO44636.1"/>
    </source>
</evidence>
<dbReference type="InParanoid" id="A7RVH0"/>
<evidence type="ECO:0000256" key="7">
    <source>
        <dbReference type="ARBA" id="ARBA00022691"/>
    </source>
</evidence>
<evidence type="ECO:0000256" key="11">
    <source>
        <dbReference type="RuleBase" id="RU368004"/>
    </source>
</evidence>
<dbReference type="OMA" id="CFFKLHH"/>
<evidence type="ECO:0000256" key="8">
    <source>
        <dbReference type="ARBA" id="ARBA00022694"/>
    </source>
</evidence>
<dbReference type="EC" id="2.1.1.211" evidence="11"/>
<accession>A7RVH0</accession>
<evidence type="ECO:0000256" key="9">
    <source>
        <dbReference type="ARBA" id="ARBA00047957"/>
    </source>
</evidence>
<dbReference type="GO" id="GO:0030488">
    <property type="term" value="P:tRNA methylation"/>
    <property type="evidence" value="ECO:0000318"/>
    <property type="project" value="GO_Central"/>
</dbReference>
<sequence length="479" mass="54824">ENQQGDGVVCPSVKWLREQLLIKIKKWAESPACKNTKGSLRLIPMEKYTMLYQKMKEKHGERLVKSWPESTDPQKFVYEDIAIATYLLILWENERAEKNLLKKQSFVDLGCGNGLLVHLLTAEGHAGEGIDVRKRNIWDFFGPETRLKEQALDPTASGLFPEVDWLIGNHSDELTPWLPVIAARSSYNTRYFVLPCCLYDFNCKFVRRNNISQYRDYLNYIQEVGTACGFYVEEDVLRIPSTKRTCQVGKCRAYSEEEHPIMEVRIKDMIRTTMSTDLNSLGKESLTSCNNEGDSKKGISPDFVPRSSEILSRNCSQLQKAVREFMVSKVAEALLSAPRLIEKVNSCDGITSTGTPIQDWNPGGRLTLSEIVKIFDKETLQRLKSECGGIQTLLRNHRYVFKVVSGTVELRDWRVEVPGPKMTGRDPAYLQRRYDALYKTTTCWFHSYHPDGCCSKRCPYAHGEDELRDRPSAQYLKAV</sequence>
<organism evidence="13 14">
    <name type="scientific">Nematostella vectensis</name>
    <name type="common">Starlet sea anemone</name>
    <dbReference type="NCBI Taxonomy" id="45351"/>
    <lineage>
        <taxon>Eukaryota</taxon>
        <taxon>Metazoa</taxon>
        <taxon>Cnidaria</taxon>
        <taxon>Anthozoa</taxon>
        <taxon>Hexacorallia</taxon>
        <taxon>Actiniaria</taxon>
        <taxon>Edwardsiidae</taxon>
        <taxon>Nematostella</taxon>
    </lineage>
</organism>
<feature type="zinc finger region" description="C3H1-type" evidence="10">
    <location>
        <begin position="437"/>
        <end position="465"/>
    </location>
</feature>
<evidence type="ECO:0000256" key="3">
    <source>
        <dbReference type="ARBA" id="ARBA00009056"/>
    </source>
</evidence>
<dbReference type="InterPro" id="IPR011671">
    <property type="entry name" value="tRNA_uracil_MeTrfase"/>
</dbReference>
<evidence type="ECO:0000256" key="6">
    <source>
        <dbReference type="ARBA" id="ARBA00022679"/>
    </source>
</evidence>
<gene>
    <name evidence="13" type="ORF">NEMVEDRAFT_v1g94668</name>
</gene>
<dbReference type="GO" id="GO:0005737">
    <property type="term" value="C:cytoplasm"/>
    <property type="evidence" value="ECO:0007669"/>
    <property type="project" value="UniProtKB-SubCell"/>
</dbReference>
<comment type="function">
    <text evidence="1">Probable adenosyl-L-methionine (AdoMet)-dependent tRNA (uracil-O(2)-)-methyltransferase.</text>
</comment>
<comment type="function">
    <text evidence="11">Adenosyl-L-methionine (AdoMet)-dependent tRNA (uracil-O(2)-)-methyltransferase.</text>
</comment>
<evidence type="ECO:0000256" key="2">
    <source>
        <dbReference type="ARBA" id="ARBA00004496"/>
    </source>
</evidence>
<feature type="non-terminal residue" evidence="13">
    <location>
        <position position="479"/>
    </location>
</feature>
<dbReference type="AlphaFoldDB" id="A7RVH0"/>
<dbReference type="InterPro" id="IPR000571">
    <property type="entry name" value="Znf_CCCH"/>
</dbReference>
<evidence type="ECO:0000256" key="5">
    <source>
        <dbReference type="ARBA" id="ARBA00022603"/>
    </source>
</evidence>